<dbReference type="EMBL" id="MU853653">
    <property type="protein sequence ID" value="KAK4139688.1"/>
    <property type="molecule type" value="Genomic_DNA"/>
</dbReference>
<sequence>MVLGSTTALLGVVSTALLSAMSAQAASLESVLAGQANLTTFRGLIKKHPDIFGKFSGEVTIAAPNDNAFGKLGDWDSYSDSRLDSTLHYHVLKGSITTTSLLKGDSIWAATDLTDKDYTSVSGGQHLILNKQPSEEVVLTSGFATRGTIVVEDLSFDNGKIQIIDSVMRVPEGIESTARSAYTDLTAFVGALYAADLIDEVAGQKDVTIFAPRNAAFQQLAGTFERMDTETLRRVLRYHVVPGRVSHIWELKNESVLASAENGNKLAITRHTNFIYVNSAEILQADILVSNGVVHLIDNVLGPDEANARPNFSLTAAQPPVLTQVGATATGTGVPTPFASDLPCTASCPPAEASGGVNGGYGTAYGQDGSSTNGGVALPRCTGLAGAGVGVGIAAIGAMMAL</sequence>
<comment type="caution">
    <text evidence="3">The sequence shown here is derived from an EMBL/GenBank/DDBJ whole genome shotgun (WGS) entry which is preliminary data.</text>
</comment>
<reference evidence="3" key="2">
    <citation type="submission" date="2023-05" db="EMBL/GenBank/DDBJ databases">
        <authorList>
            <consortium name="Lawrence Berkeley National Laboratory"/>
            <person name="Steindorff A."/>
            <person name="Hensen N."/>
            <person name="Bonometti L."/>
            <person name="Westerberg I."/>
            <person name="Brannstrom I.O."/>
            <person name="Guillou S."/>
            <person name="Cros-Aarteil S."/>
            <person name="Calhoun S."/>
            <person name="Haridas S."/>
            <person name="Kuo A."/>
            <person name="Mondo S."/>
            <person name="Pangilinan J."/>
            <person name="Riley R."/>
            <person name="Labutti K."/>
            <person name="Andreopoulos B."/>
            <person name="Lipzen A."/>
            <person name="Chen C."/>
            <person name="Yanf M."/>
            <person name="Daum C."/>
            <person name="Ng V."/>
            <person name="Clum A."/>
            <person name="Ohm R."/>
            <person name="Martin F."/>
            <person name="Silar P."/>
            <person name="Natvig D."/>
            <person name="Lalanne C."/>
            <person name="Gautier V."/>
            <person name="Ament-Velasquez S.L."/>
            <person name="Kruys A."/>
            <person name="Hutchinson M.I."/>
            <person name="Powell A.J."/>
            <person name="Barry K."/>
            <person name="Miller A.N."/>
            <person name="Grigoriev I.V."/>
            <person name="Debuchy R."/>
            <person name="Gladieux P."/>
            <person name="Thoren M.H."/>
            <person name="Johannesson H."/>
        </authorList>
    </citation>
    <scope>NUCLEOTIDE SEQUENCE</scope>
    <source>
        <strain evidence="3">CBS 141.50</strain>
    </source>
</reference>
<feature type="domain" description="FAS1" evidence="2">
    <location>
        <begin position="172"/>
        <end position="301"/>
    </location>
</feature>
<feature type="domain" description="FAS1" evidence="2">
    <location>
        <begin position="25"/>
        <end position="168"/>
    </location>
</feature>
<dbReference type="GO" id="GO:0016236">
    <property type="term" value="P:macroautophagy"/>
    <property type="evidence" value="ECO:0007669"/>
    <property type="project" value="TreeGrafter"/>
</dbReference>
<proteinExistence type="predicted"/>
<dbReference type="PANTHER" id="PTHR10900">
    <property type="entry name" value="PERIOSTIN-RELATED"/>
    <property type="match status" value="1"/>
</dbReference>
<evidence type="ECO:0000313" key="3">
    <source>
        <dbReference type="EMBL" id="KAK4139688.1"/>
    </source>
</evidence>
<accession>A0AAN6ZJ29</accession>
<dbReference type="InterPro" id="IPR050904">
    <property type="entry name" value="Adhesion/Biosynth-related"/>
</dbReference>
<dbReference type="GO" id="GO:0000329">
    <property type="term" value="C:fungal-type vacuole membrane"/>
    <property type="evidence" value="ECO:0007669"/>
    <property type="project" value="TreeGrafter"/>
</dbReference>
<dbReference type="RefSeq" id="XP_062633059.1">
    <property type="nucleotide sequence ID" value="XM_062778558.1"/>
</dbReference>
<protein>
    <submittedName>
        <fullName evidence="3">FAS1 domain-containing protein</fullName>
    </submittedName>
</protein>
<dbReference type="Proteomes" id="UP001302676">
    <property type="component" value="Unassembled WGS sequence"/>
</dbReference>
<keyword evidence="1" id="KW-0732">Signal</keyword>
<dbReference type="PANTHER" id="PTHR10900:SF77">
    <property type="entry name" value="FI19380P1"/>
    <property type="match status" value="1"/>
</dbReference>
<dbReference type="SMART" id="SM00554">
    <property type="entry name" value="FAS1"/>
    <property type="match status" value="2"/>
</dbReference>
<evidence type="ECO:0000313" key="4">
    <source>
        <dbReference type="Proteomes" id="UP001302676"/>
    </source>
</evidence>
<keyword evidence="4" id="KW-1185">Reference proteome</keyword>
<dbReference type="InterPro" id="IPR000782">
    <property type="entry name" value="FAS1_domain"/>
</dbReference>
<evidence type="ECO:0000256" key="1">
    <source>
        <dbReference type="SAM" id="SignalP"/>
    </source>
</evidence>
<reference evidence="3" key="1">
    <citation type="journal article" date="2023" name="Mol. Phylogenet. Evol.">
        <title>Genome-scale phylogeny and comparative genomics of the fungal order Sordariales.</title>
        <authorList>
            <person name="Hensen N."/>
            <person name="Bonometti L."/>
            <person name="Westerberg I."/>
            <person name="Brannstrom I.O."/>
            <person name="Guillou S."/>
            <person name="Cros-Aarteil S."/>
            <person name="Calhoun S."/>
            <person name="Haridas S."/>
            <person name="Kuo A."/>
            <person name="Mondo S."/>
            <person name="Pangilinan J."/>
            <person name="Riley R."/>
            <person name="LaButti K."/>
            <person name="Andreopoulos B."/>
            <person name="Lipzen A."/>
            <person name="Chen C."/>
            <person name="Yan M."/>
            <person name="Daum C."/>
            <person name="Ng V."/>
            <person name="Clum A."/>
            <person name="Steindorff A."/>
            <person name="Ohm R.A."/>
            <person name="Martin F."/>
            <person name="Silar P."/>
            <person name="Natvig D.O."/>
            <person name="Lalanne C."/>
            <person name="Gautier V."/>
            <person name="Ament-Velasquez S.L."/>
            <person name="Kruys A."/>
            <person name="Hutchinson M.I."/>
            <person name="Powell A.J."/>
            <person name="Barry K."/>
            <person name="Miller A.N."/>
            <person name="Grigoriev I.V."/>
            <person name="Debuchy R."/>
            <person name="Gladieux P."/>
            <person name="Hiltunen Thoren M."/>
            <person name="Johannesson H."/>
        </authorList>
    </citation>
    <scope>NUCLEOTIDE SEQUENCE</scope>
    <source>
        <strain evidence="3">CBS 141.50</strain>
    </source>
</reference>
<dbReference type="GeneID" id="87815171"/>
<dbReference type="Pfam" id="PF02469">
    <property type="entry name" value="Fasciclin"/>
    <property type="match status" value="2"/>
</dbReference>
<organism evidence="3 4">
    <name type="scientific">Dichotomopilus funicola</name>
    <dbReference type="NCBI Taxonomy" id="1934379"/>
    <lineage>
        <taxon>Eukaryota</taxon>
        <taxon>Fungi</taxon>
        <taxon>Dikarya</taxon>
        <taxon>Ascomycota</taxon>
        <taxon>Pezizomycotina</taxon>
        <taxon>Sordariomycetes</taxon>
        <taxon>Sordariomycetidae</taxon>
        <taxon>Sordariales</taxon>
        <taxon>Chaetomiaceae</taxon>
        <taxon>Dichotomopilus</taxon>
    </lineage>
</organism>
<gene>
    <name evidence="3" type="ORF">C8A04DRAFT_15623</name>
</gene>
<feature type="chain" id="PRO_5042919094" evidence="1">
    <location>
        <begin position="26"/>
        <end position="402"/>
    </location>
</feature>
<dbReference type="PROSITE" id="PS50213">
    <property type="entry name" value="FAS1"/>
    <property type="match status" value="2"/>
</dbReference>
<dbReference type="Gene3D" id="2.30.180.10">
    <property type="entry name" value="FAS1 domain"/>
    <property type="match status" value="2"/>
</dbReference>
<dbReference type="AlphaFoldDB" id="A0AAN6ZJ29"/>
<name>A0AAN6ZJ29_9PEZI</name>
<dbReference type="SUPFAM" id="SSF82153">
    <property type="entry name" value="FAS1 domain"/>
    <property type="match status" value="2"/>
</dbReference>
<feature type="signal peptide" evidence="1">
    <location>
        <begin position="1"/>
        <end position="25"/>
    </location>
</feature>
<dbReference type="InterPro" id="IPR036378">
    <property type="entry name" value="FAS1_dom_sf"/>
</dbReference>
<evidence type="ECO:0000259" key="2">
    <source>
        <dbReference type="PROSITE" id="PS50213"/>
    </source>
</evidence>